<dbReference type="InterPro" id="IPR004117">
    <property type="entry name" value="7tm6_olfct_rcpt"/>
</dbReference>
<evidence type="ECO:0000313" key="3">
    <source>
        <dbReference type="EMBL" id="ESO97400.1"/>
    </source>
</evidence>
<dbReference type="Proteomes" id="UP000030746">
    <property type="component" value="Unassembled WGS sequence"/>
</dbReference>
<evidence type="ECO:0000313" key="4">
    <source>
        <dbReference type="Proteomes" id="UP000030746"/>
    </source>
</evidence>
<keyword evidence="1" id="KW-0716">Sensory transduction</keyword>
<dbReference type="OrthoDB" id="6120369at2759"/>
<organism evidence="3 4">
    <name type="scientific">Lottia gigantea</name>
    <name type="common">Giant owl limpet</name>
    <dbReference type="NCBI Taxonomy" id="225164"/>
    <lineage>
        <taxon>Eukaryota</taxon>
        <taxon>Metazoa</taxon>
        <taxon>Spiralia</taxon>
        <taxon>Lophotrochozoa</taxon>
        <taxon>Mollusca</taxon>
        <taxon>Gastropoda</taxon>
        <taxon>Patellogastropoda</taxon>
        <taxon>Lottioidea</taxon>
        <taxon>Lottiidae</taxon>
        <taxon>Lottia</taxon>
    </lineage>
</organism>
<protein>
    <recommendedName>
        <fullName evidence="5">Odorant receptor</fullName>
    </recommendedName>
</protein>
<dbReference type="GO" id="GO:0005549">
    <property type="term" value="F:odorant binding"/>
    <property type="evidence" value="ECO:0007669"/>
    <property type="project" value="InterPro"/>
</dbReference>
<reference evidence="3 4" key="1">
    <citation type="journal article" date="2013" name="Nature">
        <title>Insights into bilaterian evolution from three spiralian genomes.</title>
        <authorList>
            <person name="Simakov O."/>
            <person name="Marletaz F."/>
            <person name="Cho S.J."/>
            <person name="Edsinger-Gonzales E."/>
            <person name="Havlak P."/>
            <person name="Hellsten U."/>
            <person name="Kuo D.H."/>
            <person name="Larsson T."/>
            <person name="Lv J."/>
            <person name="Arendt D."/>
            <person name="Savage R."/>
            <person name="Osoegawa K."/>
            <person name="de Jong P."/>
            <person name="Grimwood J."/>
            <person name="Chapman J.A."/>
            <person name="Shapiro H."/>
            <person name="Aerts A."/>
            <person name="Otillar R.P."/>
            <person name="Terry A.Y."/>
            <person name="Boore J.L."/>
            <person name="Grigoriev I.V."/>
            <person name="Lindberg D.R."/>
            <person name="Seaver E.C."/>
            <person name="Weisblat D.A."/>
            <person name="Putnam N.H."/>
            <person name="Rokhsar D.S."/>
        </authorList>
    </citation>
    <scope>NUCLEOTIDE SEQUENCE [LARGE SCALE GENOMIC DNA]</scope>
</reference>
<accession>V4ARG3</accession>
<sequence>MEAKKASEMECSDPITDPLSTFQPILTFGRVVGLFGWVISPTEKRCSLKKFLCWFQFVFVQIIVWGIVLKYIIVMYMDIHSARLIPILALVSYHVGSAYVPTLTYISSTKHFRQLLKVLNEYHTLFEPFQKMRSLKKYLKPIIAFNSFNGFSNSVMFCVLVSLPYREEMARLMYPFNFSDVKNSIMAYLFLGSSQLFSLLHLNLMFSLTCALSYLLIFEFKHITKKLKIGIEKFNSTELKDVAEFEQFLEKIRQQHNLVVEILEATNSLLKHYFFTFFAVAIPMICFSLYGVIRSYLAMGEIIFCFMTAYSFALCVSIFSIVGAQLNFKAHEPLEVLMFIDLSSINDKTYRTVRK</sequence>
<evidence type="ECO:0000256" key="1">
    <source>
        <dbReference type="ARBA" id="ARBA00022725"/>
    </source>
</evidence>
<keyword evidence="4" id="KW-1185">Reference proteome</keyword>
<gene>
    <name evidence="3" type="ORF">LOTGIDRAFT_159431</name>
</gene>
<name>V4ARG3_LOTGI</name>
<evidence type="ECO:0008006" key="5">
    <source>
        <dbReference type="Google" id="ProtNLM"/>
    </source>
</evidence>
<dbReference type="AlphaFoldDB" id="V4ARG3"/>
<dbReference type="GO" id="GO:0016020">
    <property type="term" value="C:membrane"/>
    <property type="evidence" value="ECO:0007669"/>
    <property type="project" value="InterPro"/>
</dbReference>
<dbReference type="Pfam" id="PF02949">
    <property type="entry name" value="7tm_6"/>
    <property type="match status" value="1"/>
</dbReference>
<dbReference type="HOGENOM" id="CLU_781398_0_0_1"/>
<dbReference type="GeneID" id="20238049"/>
<feature type="transmembrane region" description="Helical" evidence="2">
    <location>
        <begin position="185"/>
        <end position="218"/>
    </location>
</feature>
<feature type="transmembrane region" description="Helical" evidence="2">
    <location>
        <begin position="273"/>
        <end position="293"/>
    </location>
</feature>
<dbReference type="OMA" id="IMLPSIC"/>
<dbReference type="CTD" id="20238049"/>
<keyword evidence="2" id="KW-0472">Membrane</keyword>
<dbReference type="EMBL" id="KB201305">
    <property type="protein sequence ID" value="ESO97400.1"/>
    <property type="molecule type" value="Genomic_DNA"/>
</dbReference>
<feature type="transmembrane region" description="Helical" evidence="2">
    <location>
        <begin position="299"/>
        <end position="322"/>
    </location>
</feature>
<feature type="transmembrane region" description="Helical" evidence="2">
    <location>
        <begin position="20"/>
        <end position="39"/>
    </location>
</feature>
<feature type="transmembrane region" description="Helical" evidence="2">
    <location>
        <begin position="142"/>
        <end position="165"/>
    </location>
</feature>
<proteinExistence type="predicted"/>
<feature type="transmembrane region" description="Helical" evidence="2">
    <location>
        <begin position="51"/>
        <end position="73"/>
    </location>
</feature>
<keyword evidence="2" id="KW-0812">Transmembrane</keyword>
<keyword evidence="2" id="KW-1133">Transmembrane helix</keyword>
<dbReference type="RefSeq" id="XP_009051993.1">
    <property type="nucleotide sequence ID" value="XM_009053745.1"/>
</dbReference>
<dbReference type="KEGG" id="lgi:LOTGIDRAFT_159431"/>
<feature type="transmembrane region" description="Helical" evidence="2">
    <location>
        <begin position="85"/>
        <end position="106"/>
    </location>
</feature>
<dbReference type="GO" id="GO:0004984">
    <property type="term" value="F:olfactory receptor activity"/>
    <property type="evidence" value="ECO:0007669"/>
    <property type="project" value="InterPro"/>
</dbReference>
<keyword evidence="1" id="KW-0552">Olfaction</keyword>
<evidence type="ECO:0000256" key="2">
    <source>
        <dbReference type="SAM" id="Phobius"/>
    </source>
</evidence>